<gene>
    <name evidence="1" type="ORF">LPW39_06000</name>
</gene>
<dbReference type="InterPro" id="IPR009363">
    <property type="entry name" value="Phage_Mu_Gp16"/>
</dbReference>
<proteinExistence type="predicted"/>
<reference evidence="1 2" key="1">
    <citation type="submission" date="2021-11" db="EMBL/GenBank/DDBJ databases">
        <title>Genome sequence.</title>
        <authorList>
            <person name="Sun Q."/>
        </authorList>
    </citation>
    <scope>NUCLEOTIDE SEQUENCE [LARGE SCALE GENOMIC DNA]</scope>
    <source>
        <strain evidence="1 2">KCTC 12005</strain>
    </source>
</reference>
<dbReference type="RefSeq" id="WP_230772216.1">
    <property type="nucleotide sequence ID" value="NZ_JAJNCT010000005.1"/>
</dbReference>
<organism evidence="1 2">
    <name type="scientific">Comamonas koreensis</name>
    <dbReference type="NCBI Taxonomy" id="160825"/>
    <lineage>
        <taxon>Bacteria</taxon>
        <taxon>Pseudomonadati</taxon>
        <taxon>Pseudomonadota</taxon>
        <taxon>Betaproteobacteria</taxon>
        <taxon>Burkholderiales</taxon>
        <taxon>Comamonadaceae</taxon>
        <taxon>Comamonas</taxon>
    </lineage>
</organism>
<dbReference type="Pfam" id="PF06252">
    <property type="entry name" value="GemA"/>
    <property type="match status" value="1"/>
</dbReference>
<protein>
    <submittedName>
        <fullName evidence="1">Regulatory protein GemA</fullName>
    </submittedName>
</protein>
<name>A0AAW4XTF4_9BURK</name>
<accession>A0AAW4XTF4</accession>
<evidence type="ECO:0000313" key="1">
    <source>
        <dbReference type="EMBL" id="MCD2164687.1"/>
    </source>
</evidence>
<sequence length="206" mass="22998">MATATTTPKQKAYRTTLITLVHVAKRDMALDEDTYRAILMAQGGGDSLSAMPIDNINKVLTYMKAQGFKLRKSKTDRKQADSTDAKKMRALWLFLHELGAVDDPSEAALLAYVRRIGKVDSLEWLKGRKVDAVIESQKKWAMRFLPAAVEALKAETLQRRAKGLLSPVQLGSAEHAFKRLAAGEGFDIQWEAWQNLRHAVGRSYPA</sequence>
<evidence type="ECO:0000313" key="2">
    <source>
        <dbReference type="Proteomes" id="UP001199260"/>
    </source>
</evidence>
<dbReference type="AlphaFoldDB" id="A0AAW4XTF4"/>
<comment type="caution">
    <text evidence="1">The sequence shown here is derived from an EMBL/GenBank/DDBJ whole genome shotgun (WGS) entry which is preliminary data.</text>
</comment>
<dbReference type="Proteomes" id="UP001199260">
    <property type="component" value="Unassembled WGS sequence"/>
</dbReference>
<dbReference type="EMBL" id="JAJNCT010000005">
    <property type="protein sequence ID" value="MCD2164687.1"/>
    <property type="molecule type" value="Genomic_DNA"/>
</dbReference>
<keyword evidence="2" id="KW-1185">Reference proteome</keyword>